<evidence type="ECO:0000313" key="2">
    <source>
        <dbReference type="Proteomes" id="UP000187609"/>
    </source>
</evidence>
<dbReference type="Proteomes" id="UP000187609">
    <property type="component" value="Unassembled WGS sequence"/>
</dbReference>
<proteinExistence type="predicted"/>
<organism evidence="1 2">
    <name type="scientific">Nicotiana attenuata</name>
    <name type="common">Coyote tobacco</name>
    <dbReference type="NCBI Taxonomy" id="49451"/>
    <lineage>
        <taxon>Eukaryota</taxon>
        <taxon>Viridiplantae</taxon>
        <taxon>Streptophyta</taxon>
        <taxon>Embryophyta</taxon>
        <taxon>Tracheophyta</taxon>
        <taxon>Spermatophyta</taxon>
        <taxon>Magnoliopsida</taxon>
        <taxon>eudicotyledons</taxon>
        <taxon>Gunneridae</taxon>
        <taxon>Pentapetalae</taxon>
        <taxon>asterids</taxon>
        <taxon>lamiids</taxon>
        <taxon>Solanales</taxon>
        <taxon>Solanaceae</taxon>
        <taxon>Nicotianoideae</taxon>
        <taxon>Nicotianeae</taxon>
        <taxon>Nicotiana</taxon>
    </lineage>
</organism>
<protein>
    <submittedName>
        <fullName evidence="1">Uncharacterized protein</fullName>
    </submittedName>
</protein>
<keyword evidence="2" id="KW-1185">Reference proteome</keyword>
<dbReference type="AlphaFoldDB" id="A0A314KM73"/>
<accession>A0A314KM73</accession>
<evidence type="ECO:0000313" key="1">
    <source>
        <dbReference type="EMBL" id="OIT30400.1"/>
    </source>
</evidence>
<reference evidence="1" key="1">
    <citation type="submission" date="2016-11" db="EMBL/GenBank/DDBJ databases">
        <title>The genome of Nicotiana attenuata.</title>
        <authorList>
            <person name="Xu S."/>
            <person name="Brockmoeller T."/>
            <person name="Gaquerel E."/>
            <person name="Navarro A."/>
            <person name="Kuhl H."/>
            <person name="Gase K."/>
            <person name="Ling Z."/>
            <person name="Zhou W."/>
            <person name="Kreitzer C."/>
            <person name="Stanke M."/>
            <person name="Tang H."/>
            <person name="Lyons E."/>
            <person name="Pandey P."/>
            <person name="Pandey S.P."/>
            <person name="Timmermann B."/>
            <person name="Baldwin I.T."/>
        </authorList>
    </citation>
    <scope>NUCLEOTIDE SEQUENCE [LARGE SCALE GENOMIC DNA]</scope>
    <source>
        <strain evidence="1">UT</strain>
    </source>
</reference>
<gene>
    <name evidence="1" type="ORF">A4A49_12964</name>
</gene>
<dbReference type="EMBL" id="MJEQ01001525">
    <property type="protein sequence ID" value="OIT30400.1"/>
    <property type="molecule type" value="Genomic_DNA"/>
</dbReference>
<comment type="caution">
    <text evidence="1">The sequence shown here is derived from an EMBL/GenBank/DDBJ whole genome shotgun (WGS) entry which is preliminary data.</text>
</comment>
<dbReference type="Gramene" id="OIT30400">
    <property type="protein sequence ID" value="OIT30400"/>
    <property type="gene ID" value="A4A49_12964"/>
</dbReference>
<name>A0A314KM73_NICAT</name>
<sequence length="277" mass="32106">MASGTNAELRQRVEQLEALVGQALEVRADSSILARMARLEADYAMRHETTLVEMALSHSISSPYKYEDSYGHNLDSSWDAYYYYNLNGSEVRQPSQGENDSLEELVYKFINKPVERFTKDDEDINNLTMQVNQLVSTLSGSSLRCDGEYMEEIPCENEPTQEDEHPQRELFTIQEDSDSTKMIENMAVAECEAMEDEFKPPSTFPPLQHVVEKNEKQMVLDILEEYSLDLSSLFSYSNLDHVDYIFGDLREYVWIDPVKECREQVEDDHERAIHRSR</sequence>